<keyword evidence="3" id="KW-1185">Reference proteome</keyword>
<dbReference type="GO" id="GO:0071966">
    <property type="term" value="P:fungal-type cell wall polysaccharide metabolic process"/>
    <property type="evidence" value="ECO:0007669"/>
    <property type="project" value="TreeGrafter"/>
</dbReference>
<dbReference type="Gene3D" id="3.20.20.80">
    <property type="entry name" value="Glycosidases"/>
    <property type="match status" value="1"/>
</dbReference>
<name>A0AAN6XU35_9PEZI</name>
<feature type="domain" description="Asl1-like glycosyl hydrolase catalytic" evidence="1">
    <location>
        <begin position="10"/>
        <end position="243"/>
    </location>
</feature>
<dbReference type="InterPro" id="IPR017853">
    <property type="entry name" value="GH"/>
</dbReference>
<reference evidence="2" key="1">
    <citation type="journal article" date="2023" name="Mol. Phylogenet. Evol.">
        <title>Genome-scale phylogeny and comparative genomics of the fungal order Sordariales.</title>
        <authorList>
            <person name="Hensen N."/>
            <person name="Bonometti L."/>
            <person name="Westerberg I."/>
            <person name="Brannstrom I.O."/>
            <person name="Guillou S."/>
            <person name="Cros-Aarteil S."/>
            <person name="Calhoun S."/>
            <person name="Haridas S."/>
            <person name="Kuo A."/>
            <person name="Mondo S."/>
            <person name="Pangilinan J."/>
            <person name="Riley R."/>
            <person name="LaButti K."/>
            <person name="Andreopoulos B."/>
            <person name="Lipzen A."/>
            <person name="Chen C."/>
            <person name="Yan M."/>
            <person name="Daum C."/>
            <person name="Ng V."/>
            <person name="Clum A."/>
            <person name="Steindorff A."/>
            <person name="Ohm R.A."/>
            <person name="Martin F."/>
            <person name="Silar P."/>
            <person name="Natvig D.O."/>
            <person name="Lalanne C."/>
            <person name="Gautier V."/>
            <person name="Ament-Velasquez S.L."/>
            <person name="Kruys A."/>
            <person name="Hutchinson M.I."/>
            <person name="Powell A.J."/>
            <person name="Barry K."/>
            <person name="Miller A.N."/>
            <person name="Grigoriev I.V."/>
            <person name="Debuchy R."/>
            <person name="Gladieux P."/>
            <person name="Hiltunen Thoren M."/>
            <person name="Johannesson H."/>
        </authorList>
    </citation>
    <scope>NUCLEOTIDE SEQUENCE</scope>
    <source>
        <strain evidence="2">PSN293</strain>
    </source>
</reference>
<feature type="non-terminal residue" evidence="2">
    <location>
        <position position="1"/>
    </location>
</feature>
<gene>
    <name evidence="2" type="ORF">QBC37DRAFT_265735</name>
</gene>
<dbReference type="AlphaFoldDB" id="A0AAN6XU35"/>
<dbReference type="PANTHER" id="PTHR34154">
    <property type="entry name" value="ALKALI-SENSITIVE LINKAGE PROTEIN 1"/>
    <property type="match status" value="1"/>
</dbReference>
<dbReference type="InterPro" id="IPR024655">
    <property type="entry name" value="Asl1_glyco_hydro_catalytic"/>
</dbReference>
<evidence type="ECO:0000313" key="2">
    <source>
        <dbReference type="EMBL" id="KAK4206929.1"/>
    </source>
</evidence>
<dbReference type="Pfam" id="PF11790">
    <property type="entry name" value="Glyco_hydro_cc"/>
    <property type="match status" value="1"/>
</dbReference>
<dbReference type="EMBL" id="MU858336">
    <property type="protein sequence ID" value="KAK4206929.1"/>
    <property type="molecule type" value="Genomic_DNA"/>
</dbReference>
<dbReference type="GO" id="GO:0009277">
    <property type="term" value="C:fungal-type cell wall"/>
    <property type="evidence" value="ECO:0007669"/>
    <property type="project" value="TreeGrafter"/>
</dbReference>
<feature type="non-terminal residue" evidence="2">
    <location>
        <position position="259"/>
    </location>
</feature>
<dbReference type="Proteomes" id="UP001301769">
    <property type="component" value="Unassembled WGS sequence"/>
</dbReference>
<accession>A0AAN6XU35</accession>
<comment type="caution">
    <text evidence="2">The sequence shown here is derived from an EMBL/GenBank/DDBJ whole genome shotgun (WGS) entry which is preliminary data.</text>
</comment>
<dbReference type="SUPFAM" id="SSF51445">
    <property type="entry name" value="(Trans)glycosidases"/>
    <property type="match status" value="1"/>
</dbReference>
<protein>
    <recommendedName>
        <fullName evidence="1">Asl1-like glycosyl hydrolase catalytic domain-containing protein</fullName>
    </recommendedName>
</protein>
<evidence type="ECO:0000259" key="1">
    <source>
        <dbReference type="Pfam" id="PF11790"/>
    </source>
</evidence>
<dbReference type="InterPro" id="IPR053183">
    <property type="entry name" value="ASL1"/>
</dbReference>
<evidence type="ECO:0000313" key="3">
    <source>
        <dbReference type="Proteomes" id="UP001301769"/>
    </source>
</evidence>
<proteinExistence type="predicted"/>
<reference evidence="2" key="2">
    <citation type="submission" date="2023-05" db="EMBL/GenBank/DDBJ databases">
        <authorList>
            <consortium name="Lawrence Berkeley National Laboratory"/>
            <person name="Steindorff A."/>
            <person name="Hensen N."/>
            <person name="Bonometti L."/>
            <person name="Westerberg I."/>
            <person name="Brannstrom I.O."/>
            <person name="Guillou S."/>
            <person name="Cros-Aarteil S."/>
            <person name="Calhoun S."/>
            <person name="Haridas S."/>
            <person name="Kuo A."/>
            <person name="Mondo S."/>
            <person name="Pangilinan J."/>
            <person name="Riley R."/>
            <person name="Labutti K."/>
            <person name="Andreopoulos B."/>
            <person name="Lipzen A."/>
            <person name="Chen C."/>
            <person name="Yanf M."/>
            <person name="Daum C."/>
            <person name="Ng V."/>
            <person name="Clum A."/>
            <person name="Ohm R."/>
            <person name="Martin F."/>
            <person name="Silar P."/>
            <person name="Natvig D."/>
            <person name="Lalanne C."/>
            <person name="Gautier V."/>
            <person name="Ament-Velasquez S.L."/>
            <person name="Kruys A."/>
            <person name="Hutchinson M.I."/>
            <person name="Powell A.J."/>
            <person name="Barry K."/>
            <person name="Miller A.N."/>
            <person name="Grigoriev I.V."/>
            <person name="Debuchy R."/>
            <person name="Gladieux P."/>
            <person name="Thoren M.H."/>
            <person name="Johannesson H."/>
        </authorList>
    </citation>
    <scope>NUCLEOTIDE SEQUENCE</scope>
    <source>
        <strain evidence="2">PSN293</strain>
    </source>
</reference>
<sequence length="259" mass="29535">TDAPFGIKKGVAFNNPDAAQILSRPNSATWSYNWGGVTNAPAFQQIPMCHGPGWDCDSDRILRRIAENRDTPYVLGYNEPDFPRGYGGVEASPQAAYDNWGNDMFKFNDRGAKLVCPAISSYNTKEGFMGYESGLQWLRKFASIGNNPSQFRCSAQAIHWYGWEGESIQDQAKSFMKYVEEAHREVNDIFRKEMPLWITEFAPEPRNHADKANRMAQFLNIVVPWLDRQDYVHRYAPFWAEDMVDLGSRQPNAAGWAFV</sequence>
<organism evidence="2 3">
    <name type="scientific">Rhypophila decipiens</name>
    <dbReference type="NCBI Taxonomy" id="261697"/>
    <lineage>
        <taxon>Eukaryota</taxon>
        <taxon>Fungi</taxon>
        <taxon>Dikarya</taxon>
        <taxon>Ascomycota</taxon>
        <taxon>Pezizomycotina</taxon>
        <taxon>Sordariomycetes</taxon>
        <taxon>Sordariomycetidae</taxon>
        <taxon>Sordariales</taxon>
        <taxon>Naviculisporaceae</taxon>
        <taxon>Rhypophila</taxon>
    </lineage>
</organism>
<dbReference type="PANTHER" id="PTHR34154:SF3">
    <property type="entry name" value="ALKALI-SENSITIVE LINKAGE PROTEIN 1"/>
    <property type="match status" value="1"/>
</dbReference>